<feature type="transmembrane region" description="Helical" evidence="2">
    <location>
        <begin position="46"/>
        <end position="65"/>
    </location>
</feature>
<dbReference type="RefSeq" id="WP_177228244.1">
    <property type="nucleotide sequence ID" value="NZ_CP041743.1"/>
</dbReference>
<feature type="transmembrane region" description="Helical" evidence="2">
    <location>
        <begin position="20"/>
        <end position="40"/>
    </location>
</feature>
<evidence type="ECO:0000256" key="2">
    <source>
        <dbReference type="SAM" id="Phobius"/>
    </source>
</evidence>
<keyword evidence="2" id="KW-1133">Transmembrane helix</keyword>
<accession>A0A1I3EQ89</accession>
<feature type="compositionally biased region" description="Low complexity" evidence="1">
    <location>
        <begin position="227"/>
        <end position="247"/>
    </location>
</feature>
<protein>
    <submittedName>
        <fullName evidence="3">Uncharacterized protein</fullName>
    </submittedName>
</protein>
<dbReference type="Proteomes" id="UP000199548">
    <property type="component" value="Unassembled WGS sequence"/>
</dbReference>
<keyword evidence="2" id="KW-0472">Membrane</keyword>
<proteinExistence type="predicted"/>
<dbReference type="AlphaFoldDB" id="A0A1I3EQ89"/>
<name>A0A1I3EQ89_9BURK</name>
<sequence>MSKDMTTGNSGTNQSKVKLIKWGIIGLGIIVVAPLVVLLIKGLVGLIAAAVIGLAAINFAPVIAMKFANQKVKMMVNEAGTNPIETLYNQLAEKEQAAQKFKDSITGFRTEVANFATKTAQFKKQYPDDAERFEAQLATMNKLLTFREQRYKQVQSELQNFSNAIDRAKALWDMSQSAQRMNKIAGMQTSNTFEQIKTDAAIDAVTNSVNKAFSEMETSLMDNPEVQQAQQAANASLLTAGSGASSTPLASPQIASKQ</sequence>
<organism evidence="3 4">
    <name type="scientific">Paraburkholderia megapolitana</name>
    <dbReference type="NCBI Taxonomy" id="420953"/>
    <lineage>
        <taxon>Bacteria</taxon>
        <taxon>Pseudomonadati</taxon>
        <taxon>Pseudomonadota</taxon>
        <taxon>Betaproteobacteria</taxon>
        <taxon>Burkholderiales</taxon>
        <taxon>Burkholderiaceae</taxon>
        <taxon>Paraburkholderia</taxon>
    </lineage>
</organism>
<feature type="region of interest" description="Disordered" evidence="1">
    <location>
        <begin position="225"/>
        <end position="258"/>
    </location>
</feature>
<feature type="compositionally biased region" description="Polar residues" evidence="1">
    <location>
        <begin position="248"/>
        <end position="258"/>
    </location>
</feature>
<gene>
    <name evidence="3" type="ORF">SAMN05192543_1011018</name>
</gene>
<dbReference type="EMBL" id="FOQU01000001">
    <property type="protein sequence ID" value="SFI01166.1"/>
    <property type="molecule type" value="Genomic_DNA"/>
</dbReference>
<evidence type="ECO:0000313" key="4">
    <source>
        <dbReference type="Proteomes" id="UP000199548"/>
    </source>
</evidence>
<keyword evidence="2" id="KW-0812">Transmembrane</keyword>
<evidence type="ECO:0000256" key="1">
    <source>
        <dbReference type="SAM" id="MobiDB-lite"/>
    </source>
</evidence>
<reference evidence="3 4" key="1">
    <citation type="submission" date="2016-10" db="EMBL/GenBank/DDBJ databases">
        <authorList>
            <person name="de Groot N.N."/>
        </authorList>
    </citation>
    <scope>NUCLEOTIDE SEQUENCE [LARGE SCALE GENOMIC DNA]</scope>
    <source>
        <strain evidence="3 4">LMG 23650</strain>
    </source>
</reference>
<evidence type="ECO:0000313" key="3">
    <source>
        <dbReference type="EMBL" id="SFI01166.1"/>
    </source>
</evidence>
<keyword evidence="4" id="KW-1185">Reference proteome</keyword>